<dbReference type="HAMAP" id="MF_02223">
    <property type="entry name" value="Pantoate_kinase"/>
    <property type="match status" value="1"/>
</dbReference>
<proteinExistence type="inferred from homology"/>
<keyword evidence="1 3" id="KW-0418">Kinase</keyword>
<comment type="similarity">
    <text evidence="1">Belongs to the GHMP kinase family. PoK subfamily.</text>
</comment>
<dbReference type="InterPro" id="IPR006204">
    <property type="entry name" value="GHMP_kinase_N_dom"/>
</dbReference>
<keyword evidence="1" id="KW-0173">Coenzyme A biosynthesis</keyword>
<feature type="domain" description="GHMP kinase N-terminal" evidence="2">
    <location>
        <begin position="69"/>
        <end position="138"/>
    </location>
</feature>
<comment type="catalytic activity">
    <reaction evidence="1">
        <text>(R)-pantoate + ATP = (R)-4-phosphopantoate + ADP + H(+)</text>
        <dbReference type="Rhea" id="RHEA:28246"/>
        <dbReference type="ChEBI" id="CHEBI:15378"/>
        <dbReference type="ChEBI" id="CHEBI:15980"/>
        <dbReference type="ChEBI" id="CHEBI:30616"/>
        <dbReference type="ChEBI" id="CHEBI:61294"/>
        <dbReference type="ChEBI" id="CHEBI:456216"/>
        <dbReference type="EC" id="2.7.1.169"/>
    </reaction>
</comment>
<dbReference type="Gene3D" id="3.30.230.10">
    <property type="match status" value="1"/>
</dbReference>
<comment type="function">
    <text evidence="1">Phosphorylates (R)-pantoate to form (R)-4-phosphopantoate in the CoA biosynthesis pathway.</text>
</comment>
<dbReference type="Pfam" id="PF00288">
    <property type="entry name" value="GHMP_kinases_N"/>
    <property type="match status" value="1"/>
</dbReference>
<gene>
    <name evidence="3" type="ORF">SJAV_15400</name>
</gene>
<reference evidence="3" key="1">
    <citation type="submission" date="2024-03" db="EMBL/GenBank/DDBJ databases">
        <title>Complete genome sequence of Sulfurisphaera javensis strain KD-1.</title>
        <authorList>
            <person name="Sakai H."/>
            <person name="Nur N."/>
            <person name="Suwanto A."/>
            <person name="Kurosawa N."/>
        </authorList>
    </citation>
    <scope>NUCLEOTIDE SEQUENCE</scope>
    <source>
        <strain evidence="3">KD-1</strain>
    </source>
</reference>
<dbReference type="AlphaFoldDB" id="A0AAT9GRM5"/>
<comment type="pathway">
    <text evidence="1">Cofactor biosynthesis; coenzyme A biosynthesis.</text>
</comment>
<dbReference type="EMBL" id="AP031322">
    <property type="protein sequence ID" value="BFH73596.1"/>
    <property type="molecule type" value="Genomic_DNA"/>
</dbReference>
<dbReference type="GO" id="GO:0015937">
    <property type="term" value="P:coenzyme A biosynthetic process"/>
    <property type="evidence" value="ECO:0007669"/>
    <property type="project" value="UniProtKB-UniRule"/>
</dbReference>
<dbReference type="PIRSF" id="PIRSF016896">
    <property type="entry name" value="GHMP_arc_MJ0969"/>
    <property type="match status" value="1"/>
</dbReference>
<dbReference type="InterPro" id="IPR020568">
    <property type="entry name" value="Ribosomal_Su5_D2-typ_SF"/>
</dbReference>
<dbReference type="InterPro" id="IPR012043">
    <property type="entry name" value="PoK"/>
</dbReference>
<evidence type="ECO:0000259" key="2">
    <source>
        <dbReference type="Pfam" id="PF00288"/>
    </source>
</evidence>
<accession>A0AAT9GRM5</accession>
<keyword evidence="1" id="KW-0547">Nucleotide-binding</keyword>
<sequence>MTDIEIIVPINISGIWYPIYDYDIRKRGSIGLSLVLNPSILVIPSKKEESKIIFNGNEIHNFPNLEYLRKLGKIQLNIKSEIPLGFGYGMSGAISLAYALASHELYNINLQEALITAHVSEVLSNNGLGDVIAEYYGGGLVYRKKPGAPGYGEVEKISVDWDVICSKPISKESTEILIKTKNENALRYISEFLSNKTLKNFFFLSRKFTEELGFYSPYPNSFRKKGLILRLKECDEGWIKHTPAMNGASVH</sequence>
<dbReference type="PANTHER" id="PTHR42282:SF1">
    <property type="entry name" value="PANTOATE KINASE"/>
    <property type="match status" value="1"/>
</dbReference>
<keyword evidence="1" id="KW-0067">ATP-binding</keyword>
<name>A0AAT9GRM5_9CREN</name>
<dbReference type="InterPro" id="IPR014721">
    <property type="entry name" value="Ribsml_uS5_D2-typ_fold_subgr"/>
</dbReference>
<dbReference type="EC" id="2.7.1.169" evidence="1"/>
<dbReference type="GO" id="GO:0016301">
    <property type="term" value="F:kinase activity"/>
    <property type="evidence" value="ECO:0007669"/>
    <property type="project" value="UniProtKB-UniRule"/>
</dbReference>
<dbReference type="SUPFAM" id="SSF54211">
    <property type="entry name" value="Ribosomal protein S5 domain 2-like"/>
    <property type="match status" value="1"/>
</dbReference>
<protein>
    <recommendedName>
        <fullName evidence="1">Pantoate kinase</fullName>
        <shortName evidence="1">PoK</shortName>
        <ecNumber evidence="1">2.7.1.169</ecNumber>
    </recommendedName>
</protein>
<evidence type="ECO:0000256" key="1">
    <source>
        <dbReference type="HAMAP-Rule" id="MF_02223"/>
    </source>
</evidence>
<dbReference type="PANTHER" id="PTHR42282">
    <property type="entry name" value="PANTOATE KINASE-RELATED"/>
    <property type="match status" value="1"/>
</dbReference>
<keyword evidence="1" id="KW-0808">Transferase</keyword>
<dbReference type="GO" id="GO:0005524">
    <property type="term" value="F:ATP binding"/>
    <property type="evidence" value="ECO:0007669"/>
    <property type="project" value="UniProtKB-KW"/>
</dbReference>
<evidence type="ECO:0000313" key="3">
    <source>
        <dbReference type="EMBL" id="BFH73596.1"/>
    </source>
</evidence>
<organism evidence="3">
    <name type="scientific">Sulfurisphaera javensis</name>
    <dbReference type="NCBI Taxonomy" id="2049879"/>
    <lineage>
        <taxon>Archaea</taxon>
        <taxon>Thermoproteota</taxon>
        <taxon>Thermoprotei</taxon>
        <taxon>Sulfolobales</taxon>
        <taxon>Sulfolobaceae</taxon>
        <taxon>Sulfurisphaera</taxon>
    </lineage>
</organism>
<dbReference type="KEGG" id="sjv:SJAV_15400"/>